<dbReference type="InterPro" id="IPR001763">
    <property type="entry name" value="Rhodanese-like_dom"/>
</dbReference>
<organism evidence="3 4">
    <name type="scientific">Echria macrotheca</name>
    <dbReference type="NCBI Taxonomy" id="438768"/>
    <lineage>
        <taxon>Eukaryota</taxon>
        <taxon>Fungi</taxon>
        <taxon>Dikarya</taxon>
        <taxon>Ascomycota</taxon>
        <taxon>Pezizomycotina</taxon>
        <taxon>Sordariomycetes</taxon>
        <taxon>Sordariomycetidae</taxon>
        <taxon>Sordariales</taxon>
        <taxon>Schizotheciaceae</taxon>
        <taxon>Echria</taxon>
    </lineage>
</organism>
<proteinExistence type="predicted"/>
<dbReference type="PROSITE" id="PS50206">
    <property type="entry name" value="RHODANESE_3"/>
    <property type="match status" value="1"/>
</dbReference>
<accession>A0AAJ0FCQ5</accession>
<dbReference type="Proteomes" id="UP001239445">
    <property type="component" value="Unassembled WGS sequence"/>
</dbReference>
<evidence type="ECO:0000313" key="4">
    <source>
        <dbReference type="Proteomes" id="UP001239445"/>
    </source>
</evidence>
<evidence type="ECO:0000259" key="2">
    <source>
        <dbReference type="PROSITE" id="PS50206"/>
    </source>
</evidence>
<comment type="caution">
    <text evidence="3">The sequence shown here is derived from an EMBL/GenBank/DDBJ whole genome shotgun (WGS) entry which is preliminary data.</text>
</comment>
<keyword evidence="4" id="KW-1185">Reference proteome</keyword>
<reference evidence="3" key="1">
    <citation type="submission" date="2023-06" db="EMBL/GenBank/DDBJ databases">
        <title>Genome-scale phylogeny and comparative genomics of the fungal order Sordariales.</title>
        <authorList>
            <consortium name="Lawrence Berkeley National Laboratory"/>
            <person name="Hensen N."/>
            <person name="Bonometti L."/>
            <person name="Westerberg I."/>
            <person name="Brannstrom I.O."/>
            <person name="Guillou S."/>
            <person name="Cros-Aarteil S."/>
            <person name="Calhoun S."/>
            <person name="Haridas S."/>
            <person name="Kuo A."/>
            <person name="Mondo S."/>
            <person name="Pangilinan J."/>
            <person name="Riley R."/>
            <person name="Labutti K."/>
            <person name="Andreopoulos B."/>
            <person name="Lipzen A."/>
            <person name="Chen C."/>
            <person name="Yanf M."/>
            <person name="Daum C."/>
            <person name="Ng V."/>
            <person name="Clum A."/>
            <person name="Steindorff A."/>
            <person name="Ohm R."/>
            <person name="Martin F."/>
            <person name="Silar P."/>
            <person name="Natvig D."/>
            <person name="Lalanne C."/>
            <person name="Gautier V."/>
            <person name="Ament-Velasquez S.L."/>
            <person name="Kruys A."/>
            <person name="Hutchinson M.I."/>
            <person name="Powell A.J."/>
            <person name="Barry K."/>
            <person name="Miller A.N."/>
            <person name="Grigoriev I.V."/>
            <person name="Debuchy R."/>
            <person name="Gladieux P."/>
            <person name="Thoren M.H."/>
            <person name="Johannesson H."/>
        </authorList>
    </citation>
    <scope>NUCLEOTIDE SEQUENCE</scope>
    <source>
        <strain evidence="3">PSN4</strain>
    </source>
</reference>
<feature type="compositionally biased region" description="Polar residues" evidence="1">
    <location>
        <begin position="1"/>
        <end position="17"/>
    </location>
</feature>
<protein>
    <recommendedName>
        <fullName evidence="2">Rhodanese domain-containing protein</fullName>
    </recommendedName>
</protein>
<feature type="domain" description="Rhodanese" evidence="2">
    <location>
        <begin position="406"/>
        <end position="432"/>
    </location>
</feature>
<sequence>MSDSASPPGATDSNSPNGPRPVHLELLPPEILTTILELLLPQPPEVGETKPVEYEKLVPGEPWYDFTRSCYGLRSLCLVNRRFSTLAFPYLYHTVAILNEDAMVLLFRTLTERLDYGSWVRYLGIHLTLTSDIVTQETRRALSHYMPDTRIRSSRLDPLAPLFFAISIMGMRPHMNVAQGFGDPNFVPEMVVAFLLKLLPKLEMFLLQVPIYHEHLPYNALIGRLQNSPTFSELELPLVPKSEELYGGQADVFIRRGFDPDFLRTDMPPLHNVHTLLLQGDPEELDLIDVENPSWAPDVYGCHAPDYYPLFACIPKLTTLEVSADLGEWENTEQDEFLMGDEFHPYLSSARHIFLHDSCAGPKDLYQILKNAPNLETLYMTPAPSDESRHVEPALQEDPESFDAGLKKYGKNLRHLDVGWYEWYGGEGEIGPDGRLSSLPTLNKLEKLCIQLAVLYGTDPAAALYMPLADMLPPNIVDLTLEDWWWSSNTTYERMECWMPTERIQHYQSQGEYRRTAVRMLEQFASDAKERLPRLRKVLLLCKIPWTWMMEEGVDIDFHFQTVRELFEKNGVKFTVEDSSEWIPMESIDDSSCYIWPGR</sequence>
<gene>
    <name evidence="3" type="ORF">QBC47DRAFT_379857</name>
</gene>
<evidence type="ECO:0000256" key="1">
    <source>
        <dbReference type="SAM" id="MobiDB-lite"/>
    </source>
</evidence>
<evidence type="ECO:0000313" key="3">
    <source>
        <dbReference type="EMBL" id="KAK1756390.1"/>
    </source>
</evidence>
<dbReference type="EMBL" id="MU839832">
    <property type="protein sequence ID" value="KAK1756390.1"/>
    <property type="molecule type" value="Genomic_DNA"/>
</dbReference>
<feature type="region of interest" description="Disordered" evidence="1">
    <location>
        <begin position="1"/>
        <end position="22"/>
    </location>
</feature>
<dbReference type="AlphaFoldDB" id="A0AAJ0FCQ5"/>
<name>A0AAJ0FCQ5_9PEZI</name>